<evidence type="ECO:0000313" key="3">
    <source>
        <dbReference type="Proteomes" id="UP000007374"/>
    </source>
</evidence>
<dbReference type="SFLD" id="SFLDG01150">
    <property type="entry name" value="Main.1:_Beta-like"/>
    <property type="match status" value="1"/>
</dbReference>
<dbReference type="InterPro" id="IPR036249">
    <property type="entry name" value="Thioredoxin-like_sf"/>
</dbReference>
<sequence>MHPHFADHVGGQYFAPTVGVGARYARLRLIRFYHAPWSRSSGILWLLEEIGEPYRIVLVDVRAKQGVPEAYRKIQPSKKVPAIEDGNIVVTERAAIILYLADRFAHAGLVPPADKPAERAAYYRMIVYCDAVLDPAVTAHGLGLSYDRRNYPFGSYEEALAFIEAHLVRNPYAAGARFSAADIQLASSINYMMNFLNTLPRKRIFLDYIARVERRRAYCRMQEKDLAMAAKLPYFVGAA</sequence>
<proteinExistence type="predicted"/>
<feature type="domain" description="GST N-terminal" evidence="1">
    <location>
        <begin position="27"/>
        <end position="108"/>
    </location>
</feature>
<comment type="caution">
    <text evidence="2">The sequence shown here is derived from an EMBL/GenBank/DDBJ whole genome shotgun (WGS) entry which is preliminary data.</text>
</comment>
<evidence type="ECO:0000259" key="1">
    <source>
        <dbReference type="PROSITE" id="PS50404"/>
    </source>
</evidence>
<dbReference type="Proteomes" id="UP000007374">
    <property type="component" value="Unassembled WGS sequence"/>
</dbReference>
<accession>K2PRN2</accession>
<protein>
    <submittedName>
        <fullName evidence="2">Glutathione S-transferase</fullName>
    </submittedName>
</protein>
<dbReference type="SUPFAM" id="SSF52833">
    <property type="entry name" value="Thioredoxin-like"/>
    <property type="match status" value="1"/>
</dbReference>
<dbReference type="CDD" id="cd03046">
    <property type="entry name" value="GST_N_GTT1_like"/>
    <property type="match status" value="1"/>
</dbReference>
<dbReference type="SFLD" id="SFLDG00358">
    <property type="entry name" value="Main_(cytGST)"/>
    <property type="match status" value="1"/>
</dbReference>
<dbReference type="PANTHER" id="PTHR44051:SF21">
    <property type="entry name" value="GLUTATHIONE S-TRANSFERASE FAMILY PROTEIN"/>
    <property type="match status" value="1"/>
</dbReference>
<dbReference type="SFLD" id="SFLDS00019">
    <property type="entry name" value="Glutathione_Transferase_(cytos"/>
    <property type="match status" value="1"/>
</dbReference>
<dbReference type="InterPro" id="IPR036282">
    <property type="entry name" value="Glutathione-S-Trfase_C_sf"/>
</dbReference>
<dbReference type="eggNOG" id="COG0625">
    <property type="taxonomic scope" value="Bacteria"/>
</dbReference>
<gene>
    <name evidence="2" type="ORF">NA8A_02830</name>
</gene>
<dbReference type="InterPro" id="IPR004045">
    <property type="entry name" value="Glutathione_S-Trfase_N"/>
</dbReference>
<dbReference type="EMBL" id="AMSI01000002">
    <property type="protein sequence ID" value="EKF43712.1"/>
    <property type="molecule type" value="Genomic_DNA"/>
</dbReference>
<dbReference type="SUPFAM" id="SSF47616">
    <property type="entry name" value="GST C-terminal domain-like"/>
    <property type="match status" value="1"/>
</dbReference>
<keyword evidence="2" id="KW-0808">Transferase</keyword>
<dbReference type="Gene3D" id="3.40.30.10">
    <property type="entry name" value="Glutaredoxin"/>
    <property type="match status" value="1"/>
</dbReference>
<dbReference type="Gene3D" id="1.20.1050.10">
    <property type="match status" value="1"/>
</dbReference>
<dbReference type="PROSITE" id="PS50404">
    <property type="entry name" value="GST_NTER"/>
    <property type="match status" value="1"/>
</dbReference>
<dbReference type="InterPro" id="IPR040079">
    <property type="entry name" value="Glutathione_S-Trfase"/>
</dbReference>
<name>K2PRN2_9HYPH</name>
<dbReference type="STRING" id="721133.SAMN05216176_11653"/>
<evidence type="ECO:0000313" key="2">
    <source>
        <dbReference type="EMBL" id="EKF43712.1"/>
    </source>
</evidence>
<keyword evidence="3" id="KW-1185">Reference proteome</keyword>
<dbReference type="AlphaFoldDB" id="K2PRN2"/>
<organism evidence="2 3">
    <name type="scientific">Nitratireductor indicus C115</name>
    <dbReference type="NCBI Taxonomy" id="1231190"/>
    <lineage>
        <taxon>Bacteria</taxon>
        <taxon>Pseudomonadati</taxon>
        <taxon>Pseudomonadota</taxon>
        <taxon>Alphaproteobacteria</taxon>
        <taxon>Hyphomicrobiales</taxon>
        <taxon>Phyllobacteriaceae</taxon>
        <taxon>Nitratireductor</taxon>
    </lineage>
</organism>
<reference evidence="2 3" key="1">
    <citation type="journal article" date="2012" name="J. Bacteriol.">
        <title>Genome Sequence of Nitratireductor indicus Type Strain C115.</title>
        <authorList>
            <person name="Lai Q."/>
            <person name="Li G."/>
            <person name="Yu Z."/>
            <person name="Shao Z."/>
        </authorList>
    </citation>
    <scope>NUCLEOTIDE SEQUENCE [LARGE SCALE GENOMIC DNA]</scope>
    <source>
        <strain evidence="2 3">C115</strain>
    </source>
</reference>
<dbReference type="Pfam" id="PF02798">
    <property type="entry name" value="GST_N"/>
    <property type="match status" value="1"/>
</dbReference>
<dbReference type="GO" id="GO:0016740">
    <property type="term" value="F:transferase activity"/>
    <property type="evidence" value="ECO:0007669"/>
    <property type="project" value="UniProtKB-KW"/>
</dbReference>
<dbReference type="PANTHER" id="PTHR44051">
    <property type="entry name" value="GLUTATHIONE S-TRANSFERASE-RELATED"/>
    <property type="match status" value="1"/>
</dbReference>
<dbReference type="PATRIC" id="fig|1231190.3.peg.594"/>